<sequence length="154" mass="17060">MASQAWLESSLRRSGRLGLEVLERASRRGVDWTGIRASQTSATSDRDATEVGTRSYRSELRDAFANIVVFMAQTSRRCKSGSSGEHSAAERKHMSRFHMQQTTSTRPVVARDEDFYIEVSPGTYSVSASFPDSQPQTHLVSIQPGESAVLTFNL</sequence>
<evidence type="ECO:0000313" key="2">
    <source>
        <dbReference type="Ensembl" id="ENSXCOP00000028027.1"/>
    </source>
</evidence>
<dbReference type="GeneTree" id="ENSGT00390000017064"/>
<dbReference type="PANTHER" id="PTHR14330">
    <property type="entry name" value="A-KINASE-INTERACTING PROTEIN 1"/>
    <property type="match status" value="1"/>
</dbReference>
<dbReference type="Ensembl" id="ENSXCOT00000028368.1">
    <property type="protein sequence ID" value="ENSXCOP00000028027.1"/>
    <property type="gene ID" value="ENSXCOG00000020908.1"/>
</dbReference>
<dbReference type="InterPro" id="IPR033214">
    <property type="entry name" value="AKIP1"/>
</dbReference>
<dbReference type="GO" id="GO:0005654">
    <property type="term" value="C:nucleoplasm"/>
    <property type="evidence" value="ECO:0007669"/>
    <property type="project" value="TreeGrafter"/>
</dbReference>
<proteinExistence type="predicted"/>
<name>A0A3B5N081_9TELE</name>
<organism evidence="2 3">
    <name type="scientific">Xiphophorus couchianus</name>
    <name type="common">Monterrey platyfish</name>
    <dbReference type="NCBI Taxonomy" id="32473"/>
    <lineage>
        <taxon>Eukaryota</taxon>
        <taxon>Metazoa</taxon>
        <taxon>Chordata</taxon>
        <taxon>Craniata</taxon>
        <taxon>Vertebrata</taxon>
        <taxon>Euteleostomi</taxon>
        <taxon>Actinopterygii</taxon>
        <taxon>Neopterygii</taxon>
        <taxon>Teleostei</taxon>
        <taxon>Neoteleostei</taxon>
        <taxon>Acanthomorphata</taxon>
        <taxon>Ovalentaria</taxon>
        <taxon>Atherinomorphae</taxon>
        <taxon>Cyprinodontiformes</taxon>
        <taxon>Poeciliidae</taxon>
        <taxon>Poeciliinae</taxon>
        <taxon>Xiphophorus</taxon>
    </lineage>
</organism>
<dbReference type="Proteomes" id="UP000261380">
    <property type="component" value="Unplaced"/>
</dbReference>
<accession>A0A3B5N081</accession>
<evidence type="ECO:0000256" key="1">
    <source>
        <dbReference type="SAM" id="MobiDB-lite"/>
    </source>
</evidence>
<reference evidence="2" key="2">
    <citation type="submission" date="2025-09" db="UniProtKB">
        <authorList>
            <consortium name="Ensembl"/>
        </authorList>
    </citation>
    <scope>IDENTIFICATION</scope>
</reference>
<feature type="region of interest" description="Disordered" evidence="1">
    <location>
        <begin position="78"/>
        <end position="104"/>
    </location>
</feature>
<dbReference type="STRING" id="32473.ENSXCOP00000028027"/>
<dbReference type="AlphaFoldDB" id="A0A3B5N081"/>
<dbReference type="Gene3D" id="2.60.40.1120">
    <property type="entry name" value="Carboxypeptidase-like, regulatory domain"/>
    <property type="match status" value="1"/>
</dbReference>
<dbReference type="GO" id="GO:1901222">
    <property type="term" value="P:regulation of non-canonical NF-kappaB signal transduction"/>
    <property type="evidence" value="ECO:0007669"/>
    <property type="project" value="InterPro"/>
</dbReference>
<dbReference type="PANTHER" id="PTHR14330:SF2">
    <property type="entry name" value="A-KINASE-INTERACTING PROTEIN 1"/>
    <property type="match status" value="1"/>
</dbReference>
<keyword evidence="3" id="KW-1185">Reference proteome</keyword>
<protein>
    <submittedName>
        <fullName evidence="2">A kinase (PRKA) interacting protein 1</fullName>
    </submittedName>
</protein>
<evidence type="ECO:0000313" key="3">
    <source>
        <dbReference type="Proteomes" id="UP000261380"/>
    </source>
</evidence>
<reference evidence="2" key="1">
    <citation type="submission" date="2025-08" db="UniProtKB">
        <authorList>
            <consortium name="Ensembl"/>
        </authorList>
    </citation>
    <scope>IDENTIFICATION</scope>
</reference>